<evidence type="ECO:0000313" key="2">
    <source>
        <dbReference type="Proteomes" id="UP000245618"/>
    </source>
</evidence>
<dbReference type="RefSeq" id="WP_116763091.1">
    <property type="nucleotide sequence ID" value="NZ_QCZH01000009.1"/>
</dbReference>
<dbReference type="EMBL" id="QCZH01000009">
    <property type="protein sequence ID" value="PWA08971.1"/>
    <property type="molecule type" value="Genomic_DNA"/>
</dbReference>
<proteinExistence type="predicted"/>
<accession>A0A2U1JUT6</accession>
<comment type="caution">
    <text evidence="1">The sequence shown here is derived from an EMBL/GenBank/DDBJ whole genome shotgun (WGS) entry which is preliminary data.</text>
</comment>
<dbReference type="OrthoDB" id="1359387at2"/>
<reference evidence="1 2" key="1">
    <citation type="submission" date="2018-04" db="EMBL/GenBank/DDBJ databases">
        <title>Flavobacterium sp. nov., isolated from glacier ice.</title>
        <authorList>
            <person name="Liu Q."/>
            <person name="Xin Y.-H."/>
        </authorList>
    </citation>
    <scope>NUCLEOTIDE SEQUENCE [LARGE SCALE GENOMIC DNA]</scope>
    <source>
        <strain evidence="1 2">LB2P30</strain>
    </source>
</reference>
<gene>
    <name evidence="1" type="ORF">DB891_09985</name>
</gene>
<protein>
    <submittedName>
        <fullName evidence="1">Uncharacterized protein</fullName>
    </submittedName>
</protein>
<dbReference type="Proteomes" id="UP000245618">
    <property type="component" value="Unassembled WGS sequence"/>
</dbReference>
<sequence length="166" mass="18378">MYGQNQYQSNYGNQRNTANNFQRNNQYVAAPNYSPQAPPQHKRSGAVYSKIKNGNFEGEIIVNAWRVTKNGLMQATVTPYSGQGGKGMEMVHSNGKTGNTPKEYQKMICKVFNTSMGTSQIYPVLMNVKTQVISISELSLCITPNGSGTTKSGKRVTGYFGRNFKK</sequence>
<keyword evidence="2" id="KW-1185">Reference proteome</keyword>
<dbReference type="AlphaFoldDB" id="A0A2U1JUT6"/>
<organism evidence="1 2">
    <name type="scientific">Flavobacterium laiguense</name>
    <dbReference type="NCBI Taxonomy" id="2169409"/>
    <lineage>
        <taxon>Bacteria</taxon>
        <taxon>Pseudomonadati</taxon>
        <taxon>Bacteroidota</taxon>
        <taxon>Flavobacteriia</taxon>
        <taxon>Flavobacteriales</taxon>
        <taxon>Flavobacteriaceae</taxon>
        <taxon>Flavobacterium</taxon>
    </lineage>
</organism>
<name>A0A2U1JUT6_9FLAO</name>
<evidence type="ECO:0000313" key="1">
    <source>
        <dbReference type="EMBL" id="PWA08971.1"/>
    </source>
</evidence>